<organism evidence="1 2">
    <name type="scientific">Nosema bombycis (strain CQ1 / CVCC 102059)</name>
    <name type="common">Microsporidian parasite</name>
    <name type="synonym">Pebrine of silkworm</name>
    <dbReference type="NCBI Taxonomy" id="578461"/>
    <lineage>
        <taxon>Eukaryota</taxon>
        <taxon>Fungi</taxon>
        <taxon>Fungi incertae sedis</taxon>
        <taxon>Microsporidia</taxon>
        <taxon>Nosematidae</taxon>
        <taxon>Nosema</taxon>
    </lineage>
</organism>
<dbReference type="HOGENOM" id="CLU_124533_0_0_1"/>
<dbReference type="Proteomes" id="UP000016927">
    <property type="component" value="Unassembled WGS sequence"/>
</dbReference>
<gene>
    <name evidence="1" type="ORF">NBO_66g0054</name>
</gene>
<accession>R0MHG7</accession>
<evidence type="ECO:0000313" key="2">
    <source>
        <dbReference type="Proteomes" id="UP000016927"/>
    </source>
</evidence>
<evidence type="ECO:0000313" key="1">
    <source>
        <dbReference type="EMBL" id="EOB13595.1"/>
    </source>
</evidence>
<protein>
    <submittedName>
        <fullName evidence="1">Uncharacterized protein</fullName>
    </submittedName>
</protein>
<reference evidence="1 2" key="1">
    <citation type="journal article" date="2013" name="BMC Genomics">
        <title>Comparative genomics of parasitic silkworm microsporidia reveal an association between genome expansion and host adaptation.</title>
        <authorList>
            <person name="Pan G."/>
            <person name="Xu J."/>
            <person name="Li T."/>
            <person name="Xia Q."/>
            <person name="Liu S.L."/>
            <person name="Zhang G."/>
            <person name="Li S."/>
            <person name="Li C."/>
            <person name="Liu H."/>
            <person name="Yang L."/>
            <person name="Liu T."/>
            <person name="Zhang X."/>
            <person name="Wu Z."/>
            <person name="Fan W."/>
            <person name="Dang X."/>
            <person name="Xiang H."/>
            <person name="Tao M."/>
            <person name="Li Y."/>
            <person name="Hu J."/>
            <person name="Li Z."/>
            <person name="Lin L."/>
            <person name="Luo J."/>
            <person name="Geng L."/>
            <person name="Wang L."/>
            <person name="Long M."/>
            <person name="Wan Y."/>
            <person name="He N."/>
            <person name="Zhang Z."/>
            <person name="Lu C."/>
            <person name="Keeling P.J."/>
            <person name="Wang J."/>
            <person name="Xiang Z."/>
            <person name="Zhou Z."/>
        </authorList>
    </citation>
    <scope>NUCLEOTIDE SEQUENCE [LARGE SCALE GENOMIC DNA]</scope>
    <source>
        <strain evidence="2">CQ1 / CVCC 102059</strain>
    </source>
</reference>
<dbReference type="EMBL" id="KB908974">
    <property type="protein sequence ID" value="EOB13595.1"/>
    <property type="molecule type" value="Genomic_DNA"/>
</dbReference>
<dbReference type="OMA" id="NDEINAC"/>
<dbReference type="OrthoDB" id="2192647at2759"/>
<dbReference type="AlphaFoldDB" id="R0MHG7"/>
<name>R0MHG7_NOSB1</name>
<proteinExistence type="predicted"/>
<sequence>MDDILAKLRKSNNIKEEVKENSEIIEDFTFESSQLEESDYSMEPTSSQCQTPFQINKLDFDKIKSLRSPDCITILEINKSQEYKIPNVLLCIIRKVIRFSKDAVCLELIDDTGTIEASCTSELMKEENFKSGIVLKIQNFSLWRINSNHINLVKSNLIA</sequence>
<dbReference type="VEuPathDB" id="MicrosporidiaDB:NBO_66g0054"/>
<keyword evidence="2" id="KW-1185">Reference proteome</keyword>